<dbReference type="KEGG" id="lcre:Pla8534_64530"/>
<accession>A0A518E3D8</accession>
<dbReference type="InterPro" id="IPR025701">
    <property type="entry name" value="UBQ-conjugat_E2_E"/>
</dbReference>
<dbReference type="OrthoDB" id="262746at2"/>
<dbReference type="AlphaFoldDB" id="A0A518E3D8"/>
<name>A0A518E3D8_9BACT</name>
<reference evidence="1 2" key="1">
    <citation type="submission" date="2019-02" db="EMBL/GenBank/DDBJ databases">
        <title>Deep-cultivation of Planctomycetes and their phenomic and genomic characterization uncovers novel biology.</title>
        <authorList>
            <person name="Wiegand S."/>
            <person name="Jogler M."/>
            <person name="Boedeker C."/>
            <person name="Pinto D."/>
            <person name="Vollmers J."/>
            <person name="Rivas-Marin E."/>
            <person name="Kohn T."/>
            <person name="Peeters S.H."/>
            <person name="Heuer A."/>
            <person name="Rast P."/>
            <person name="Oberbeckmann S."/>
            <person name="Bunk B."/>
            <person name="Jeske O."/>
            <person name="Meyerdierks A."/>
            <person name="Storesund J.E."/>
            <person name="Kallscheuer N."/>
            <person name="Luecker S."/>
            <person name="Lage O.M."/>
            <person name="Pohl T."/>
            <person name="Merkel B.J."/>
            <person name="Hornburger P."/>
            <person name="Mueller R.-W."/>
            <person name="Bruemmer F."/>
            <person name="Labrenz M."/>
            <person name="Spormann A.M."/>
            <person name="Op den Camp H."/>
            <person name="Overmann J."/>
            <person name="Amann R."/>
            <person name="Jetten M.S.M."/>
            <person name="Mascher T."/>
            <person name="Medema M.H."/>
            <person name="Devos D.P."/>
            <person name="Kaster A.-K."/>
            <person name="Ovreas L."/>
            <person name="Rohde M."/>
            <person name="Galperin M.Y."/>
            <person name="Jogler C."/>
        </authorList>
    </citation>
    <scope>NUCLEOTIDE SEQUENCE [LARGE SCALE GENOMIC DNA]</scope>
    <source>
        <strain evidence="1 2">Pla85_3_4</strain>
    </source>
</reference>
<dbReference type="Proteomes" id="UP000317648">
    <property type="component" value="Chromosome"/>
</dbReference>
<dbReference type="EMBL" id="CP036433">
    <property type="protein sequence ID" value="QDU98582.1"/>
    <property type="molecule type" value="Genomic_DNA"/>
</dbReference>
<organism evidence="1 2">
    <name type="scientific">Lignipirellula cremea</name>
    <dbReference type="NCBI Taxonomy" id="2528010"/>
    <lineage>
        <taxon>Bacteria</taxon>
        <taxon>Pseudomonadati</taxon>
        <taxon>Planctomycetota</taxon>
        <taxon>Planctomycetia</taxon>
        <taxon>Pirellulales</taxon>
        <taxon>Pirellulaceae</taxon>
        <taxon>Lignipirellula</taxon>
    </lineage>
</organism>
<proteinExistence type="predicted"/>
<keyword evidence="2" id="KW-1185">Reference proteome</keyword>
<sequence length="361" mass="39589">MSKRKNSCGDAKWRVLVDDVGISMPQQVVAVAVIRAQASVGEDFVLVRDHNSPNDVVLDEDGTVDLRDGNVCYTLRRCDVQPRGECREPAKLAIFVDDRVEIVTRREQTGKMVLQLFGVPLNVQLLRDYERPNDEPIALDDAALYDDGPVFVTRQREDGLKITVNSRVFTEDDGVKSEMTGGEIAALVYPEKPQETCVRLLSGKERLIEFAERITIALCATFSVIRKGVTGGYEKSRVGIEVGKLMEGGAKVTVVEKPAAVVYHDMAVKPGLPIAKTDVLVLIPGAYPGQMIDGAYLPQGSPLLGRVKGSPQGNTLTALGQTWQLVSYHPHTNGIGPTWNPTKHGFHTYIGEIMSWLHDVA</sequence>
<protein>
    <submittedName>
        <fullName evidence="1">Uncharacterized protein</fullName>
    </submittedName>
</protein>
<evidence type="ECO:0000313" key="2">
    <source>
        <dbReference type="Proteomes" id="UP000317648"/>
    </source>
</evidence>
<dbReference type="RefSeq" id="WP_145057953.1">
    <property type="nucleotide sequence ID" value="NZ_CP036433.1"/>
</dbReference>
<gene>
    <name evidence="1" type="ORF">Pla8534_64530</name>
</gene>
<evidence type="ECO:0000313" key="1">
    <source>
        <dbReference type="EMBL" id="QDU98582.1"/>
    </source>
</evidence>
<dbReference type="Pfam" id="PF14462">
    <property type="entry name" value="Prok-E2_E"/>
    <property type="match status" value="1"/>
</dbReference>